<dbReference type="GO" id="GO:0005576">
    <property type="term" value="C:extracellular region"/>
    <property type="evidence" value="ECO:0007669"/>
    <property type="project" value="InterPro"/>
</dbReference>
<dbReference type="PANTHER" id="PTHR22933">
    <property type="entry name" value="FI18007P1-RELATED"/>
    <property type="match status" value="1"/>
</dbReference>
<dbReference type="PANTHER" id="PTHR22933:SF43">
    <property type="entry name" value="LP10131P"/>
    <property type="match status" value="1"/>
</dbReference>
<dbReference type="InterPro" id="IPR036508">
    <property type="entry name" value="Chitin-bd_dom_sf"/>
</dbReference>
<evidence type="ECO:0000256" key="1">
    <source>
        <dbReference type="SAM" id="MobiDB-lite"/>
    </source>
</evidence>
<feature type="region of interest" description="Disordered" evidence="1">
    <location>
        <begin position="504"/>
        <end position="535"/>
    </location>
</feature>
<protein>
    <submittedName>
        <fullName evidence="2">Uncharacterized protein</fullName>
    </submittedName>
</protein>
<gene>
    <name evidence="2" type="ORF">CTOB1V02_LOCUS1899</name>
</gene>
<dbReference type="SUPFAM" id="SSF57625">
    <property type="entry name" value="Invertebrate chitin-binding proteins"/>
    <property type="match status" value="1"/>
</dbReference>
<dbReference type="GO" id="GO:0008061">
    <property type="term" value="F:chitin binding"/>
    <property type="evidence" value="ECO:0007669"/>
    <property type="project" value="InterPro"/>
</dbReference>
<dbReference type="AlphaFoldDB" id="A0A7R8ZHI8"/>
<accession>A0A7R8ZHI8</accession>
<organism evidence="2">
    <name type="scientific">Cyprideis torosa</name>
    <dbReference type="NCBI Taxonomy" id="163714"/>
    <lineage>
        <taxon>Eukaryota</taxon>
        <taxon>Metazoa</taxon>
        <taxon>Ecdysozoa</taxon>
        <taxon>Arthropoda</taxon>
        <taxon>Crustacea</taxon>
        <taxon>Oligostraca</taxon>
        <taxon>Ostracoda</taxon>
        <taxon>Podocopa</taxon>
        <taxon>Podocopida</taxon>
        <taxon>Cytherocopina</taxon>
        <taxon>Cytheroidea</taxon>
        <taxon>Cytherideidae</taxon>
        <taxon>Cyprideis</taxon>
    </lineage>
</organism>
<dbReference type="InterPro" id="IPR002557">
    <property type="entry name" value="Chitin-bd_dom"/>
</dbReference>
<dbReference type="InterPro" id="IPR052976">
    <property type="entry name" value="Scoloptoxin-like"/>
</dbReference>
<dbReference type="OrthoDB" id="6434376at2759"/>
<reference evidence="2" key="1">
    <citation type="submission" date="2020-11" db="EMBL/GenBank/DDBJ databases">
        <authorList>
            <person name="Tran Van P."/>
        </authorList>
    </citation>
    <scope>NUCLEOTIDE SEQUENCE</scope>
</reference>
<dbReference type="EMBL" id="OB660276">
    <property type="protein sequence ID" value="CAD7223926.1"/>
    <property type="molecule type" value="Genomic_DNA"/>
</dbReference>
<dbReference type="PROSITE" id="PS50940">
    <property type="entry name" value="CHIT_BIND_II"/>
    <property type="match status" value="1"/>
</dbReference>
<dbReference type="Gene3D" id="2.170.140.10">
    <property type="entry name" value="Chitin binding domain"/>
    <property type="match status" value="1"/>
</dbReference>
<name>A0A7R8ZHI8_9CRUS</name>
<evidence type="ECO:0000313" key="2">
    <source>
        <dbReference type="EMBL" id="CAD7223926.1"/>
    </source>
</evidence>
<proteinExistence type="predicted"/>
<feature type="compositionally biased region" description="Basic and acidic residues" evidence="1">
    <location>
        <begin position="515"/>
        <end position="528"/>
    </location>
</feature>
<dbReference type="Pfam" id="PF01607">
    <property type="entry name" value="CBM_14"/>
    <property type="match status" value="1"/>
</dbReference>
<sequence>MEKVRALYDRVLLEYQQQLAVNTELQTSFENAVDLVKVELTVLKPHQLRIQNDFGTDLTPYFDTSNWESNKLLQYAGALTANYEKENTGIAFRDAIATVMNPVRNEVLRVRVDKEYLPEYADKASEAFLIEQQKFCETLMSLTNETGNAMTRCSLANITNGSTIYYASTLTMVTNGTNPLKEVLSSLEKVDGDNVLSSSQVLADYLSTQPPAIQEYYGAMSRLVHASNTEKIVAAAEEYDSRVLTSSLNLTSPMVNDAKKVYASLQMIYQILMGRTKYSALSGCFATPTEYVSELIFFGKTRRLYLEEKLAQVGVTDVSPYVDEADSNRNLLHRFHRALANSYFLEYSSNSNYSFLPDICAVTKPLKLEYHKFKINSGFDMALKDNTSSVFQEYQNDVCGQLISKTTESKTGMIMSCGIKHAAAGSIVLDVDTTTLVTTTGADPATTSATALRRIMGGVTYNQKNTVYTARSIPEEEEVVITEATSKKFYTVTIPSIIESSIGIGNAGSTGRNNETARQDSTDSDLGKTPDLPSQQKDYRFDQIILLGTRNDCDKRLFHPSDVTGRHCIRGVVPPRLKRQAVDWNDPVAMAEALIALFNGQYAYPQYDPASLPPSNFDCSQQQYAGYYADTNFDCQVFHICNQIQGLQSTFICPNMTVFSQYYMTCMWAPAVECQSSSQFYGLNANLGQAGIDIWGNPVPNQVLLPSPAQAQGK</sequence>
<dbReference type="SMART" id="SM00494">
    <property type="entry name" value="ChtBD2"/>
    <property type="match status" value="1"/>
</dbReference>